<keyword evidence="2" id="KW-1185">Reference proteome</keyword>
<evidence type="ECO:0000313" key="2">
    <source>
        <dbReference type="Proteomes" id="UP000243140"/>
    </source>
</evidence>
<dbReference type="EMBL" id="MVHV01000021">
    <property type="protein sequence ID" value="ORA79605.1"/>
    <property type="molecule type" value="Genomic_DNA"/>
</dbReference>
<reference evidence="1 2" key="1">
    <citation type="submission" date="2017-02" db="EMBL/GenBank/DDBJ databases">
        <title>The new phylogeny of genus Mycobacterium.</title>
        <authorList>
            <person name="Tortoli E."/>
            <person name="Trovato A."/>
            <person name="Cirillo D.M."/>
        </authorList>
    </citation>
    <scope>NUCLEOTIDE SEQUENCE [LARGE SCALE GENOMIC DNA]</scope>
    <source>
        <strain evidence="1 2">IP1130001</strain>
    </source>
</reference>
<comment type="caution">
    <text evidence="1">The sequence shown here is derived from an EMBL/GenBank/DDBJ whole genome shotgun (WGS) entry which is preliminary data.</text>
</comment>
<organism evidence="1 2">
    <name type="scientific">Mycobacterium malmoense</name>
    <dbReference type="NCBI Taxonomy" id="1780"/>
    <lineage>
        <taxon>Bacteria</taxon>
        <taxon>Bacillati</taxon>
        <taxon>Actinomycetota</taxon>
        <taxon>Actinomycetes</taxon>
        <taxon>Mycobacteriales</taxon>
        <taxon>Mycobacteriaceae</taxon>
        <taxon>Mycobacterium</taxon>
    </lineage>
</organism>
<accession>A0ABX3SMZ1</accession>
<gene>
    <name evidence="1" type="ORF">BST29_18655</name>
</gene>
<evidence type="ECO:0000313" key="1">
    <source>
        <dbReference type="EMBL" id="ORA79605.1"/>
    </source>
</evidence>
<evidence type="ECO:0008006" key="3">
    <source>
        <dbReference type="Google" id="ProtNLM"/>
    </source>
</evidence>
<name>A0ABX3SMZ1_MYCMA</name>
<sequence>MLAGTVIVSYFLGDGVQAVMIGVILAPSTSLTNIVPGTLRRVTRTGARLVCIEDLGDIDILITDKTGTLVPETAVVAQDTRVTLFAAGRRVVAVAVKPAGEAKCVAAVTEIS</sequence>
<proteinExistence type="predicted"/>
<protein>
    <recommendedName>
        <fullName evidence="3">Cation-transporting P-type ATPase C-terminal domain-containing protein</fullName>
    </recommendedName>
</protein>
<dbReference type="Proteomes" id="UP000243140">
    <property type="component" value="Unassembled WGS sequence"/>
</dbReference>